<organism evidence="1 2">
    <name type="scientific">Leuconostoc mesenteroides subsp. cremoris ATCC 19254</name>
    <dbReference type="NCBI Taxonomy" id="586220"/>
    <lineage>
        <taxon>Bacteria</taxon>
        <taxon>Bacillati</taxon>
        <taxon>Bacillota</taxon>
        <taxon>Bacilli</taxon>
        <taxon>Lactobacillales</taxon>
        <taxon>Lactobacillaceae</taxon>
        <taxon>Leuconostoc</taxon>
    </lineage>
</organism>
<evidence type="ECO:0000313" key="2">
    <source>
        <dbReference type="Proteomes" id="UP000004283"/>
    </source>
</evidence>
<comment type="caution">
    <text evidence="1">The sequence shown here is derived from an EMBL/GenBank/DDBJ whole genome shotgun (WGS) entry which is preliminary data.</text>
</comment>
<accession>C2KJA7</accession>
<dbReference type="RefSeq" id="WP_002814893.1">
    <property type="nucleotide sequence ID" value="NZ_GG693383.1"/>
</dbReference>
<name>C2KJA7_LEUMC</name>
<evidence type="ECO:0000313" key="1">
    <source>
        <dbReference type="EMBL" id="EEJ42644.1"/>
    </source>
</evidence>
<reference evidence="1 2" key="1">
    <citation type="submission" date="2009-04" db="EMBL/GenBank/DDBJ databases">
        <authorList>
            <person name="Qin X."/>
            <person name="Bachman B."/>
            <person name="Battles P."/>
            <person name="Bell A."/>
            <person name="Bess C."/>
            <person name="Bickham C."/>
            <person name="Chaboub L."/>
            <person name="Chen D."/>
            <person name="Coyle M."/>
            <person name="Deiros D.R."/>
            <person name="Dinh H."/>
            <person name="Forbes L."/>
            <person name="Fowler G."/>
            <person name="Francisco L."/>
            <person name="Fu Q."/>
            <person name="Gubbala S."/>
            <person name="Hale W."/>
            <person name="Han Y."/>
            <person name="Hemphill L."/>
            <person name="Highlander S.K."/>
            <person name="Hirani K."/>
            <person name="Hogues M."/>
            <person name="Jackson L."/>
            <person name="Jakkamsetti A."/>
            <person name="Javaid M."/>
            <person name="Jiang H."/>
            <person name="Korchina V."/>
            <person name="Kovar C."/>
            <person name="Lara F."/>
            <person name="Lee S."/>
            <person name="Mata R."/>
            <person name="Mathew T."/>
            <person name="Moen C."/>
            <person name="Morales K."/>
            <person name="Munidasa M."/>
            <person name="Nazareth L."/>
            <person name="Ngo R."/>
            <person name="Nguyen L."/>
            <person name="Okwuonu G."/>
            <person name="Ongeri F."/>
            <person name="Patil S."/>
            <person name="Petrosino J."/>
            <person name="Pham C."/>
            <person name="Pham P."/>
            <person name="Pu L.-L."/>
            <person name="Puazo M."/>
            <person name="Raj R."/>
            <person name="Reid J."/>
            <person name="Rouhana J."/>
            <person name="Saada N."/>
            <person name="Shang Y."/>
            <person name="Simmons D."/>
            <person name="Thornton R."/>
            <person name="Warren J."/>
            <person name="Weissenberger G."/>
            <person name="Zhang J."/>
            <person name="Zhang L."/>
            <person name="Zhou C."/>
            <person name="Zhu D."/>
            <person name="Muzny D."/>
            <person name="Worley K."/>
            <person name="Gibbs R."/>
        </authorList>
    </citation>
    <scope>NUCLEOTIDE SEQUENCE [LARGE SCALE GENOMIC DNA]</scope>
    <source>
        <strain evidence="1 2">ATCC 19254</strain>
    </source>
</reference>
<proteinExistence type="predicted"/>
<protein>
    <submittedName>
        <fullName evidence="1">Uncharacterized protein</fullName>
    </submittedName>
</protein>
<gene>
    <name evidence="1" type="ORF">HMPREF0555_0723</name>
</gene>
<dbReference type="Proteomes" id="UP000004283">
    <property type="component" value="Unassembled WGS sequence"/>
</dbReference>
<dbReference type="EMBL" id="ACKV01000035">
    <property type="protein sequence ID" value="EEJ42644.1"/>
    <property type="molecule type" value="Genomic_DNA"/>
</dbReference>
<sequence>MREFNNYMEQVKHSVSQMVAFNNYPNVSENFYENDLQAGTLQALEDGYVYLWYAVGTVRGENEETERLGIFWDDDLDLHIMPVTHFGTIWTGVEPVDERKRVED</sequence>
<dbReference type="HOGENOM" id="CLU_2246702_0_0_9"/>
<dbReference type="AlphaFoldDB" id="C2KJA7"/>